<dbReference type="PROSITE" id="PS50850">
    <property type="entry name" value="MFS"/>
    <property type="match status" value="1"/>
</dbReference>
<feature type="transmembrane region" description="Helical" evidence="6">
    <location>
        <begin position="383"/>
        <end position="402"/>
    </location>
</feature>
<dbReference type="Pfam" id="PF07690">
    <property type="entry name" value="MFS_1"/>
    <property type="match status" value="1"/>
</dbReference>
<name>A0AA89I5R2_9LACO</name>
<keyword evidence="4 6" id="KW-1133">Transmembrane helix</keyword>
<feature type="transmembrane region" description="Helical" evidence="6">
    <location>
        <begin position="77"/>
        <end position="96"/>
    </location>
</feature>
<proteinExistence type="predicted"/>
<comment type="subcellular location">
    <subcellularLocation>
        <location evidence="1">Cell membrane</location>
        <topology evidence="1">Multi-pass membrane protein</topology>
    </subcellularLocation>
</comment>
<evidence type="ECO:0000259" key="7">
    <source>
        <dbReference type="PROSITE" id="PS50850"/>
    </source>
</evidence>
<dbReference type="RefSeq" id="WP_057907954.1">
    <property type="nucleotide sequence ID" value="NZ_AYZB01000007.1"/>
</dbReference>
<reference evidence="8 9" key="1">
    <citation type="journal article" date="2015" name="Genome Announc.">
        <title>Expanding the biotechnology potential of lactobacilli through comparative genomics of 213 strains and associated genera.</title>
        <authorList>
            <person name="Sun Z."/>
            <person name="Harris H.M."/>
            <person name="McCann A."/>
            <person name="Guo C."/>
            <person name="Argimon S."/>
            <person name="Zhang W."/>
            <person name="Yang X."/>
            <person name="Jeffery I.B."/>
            <person name="Cooney J.C."/>
            <person name="Kagawa T.F."/>
            <person name="Liu W."/>
            <person name="Song Y."/>
            <person name="Salvetti E."/>
            <person name="Wrobel A."/>
            <person name="Rasinkangas P."/>
            <person name="Parkhill J."/>
            <person name="Rea M.C."/>
            <person name="O'Sullivan O."/>
            <person name="Ritari J."/>
            <person name="Douillard F.P."/>
            <person name="Paul Ross R."/>
            <person name="Yang R."/>
            <person name="Briner A.E."/>
            <person name="Felis G.E."/>
            <person name="de Vos W.M."/>
            <person name="Barrangou R."/>
            <person name="Klaenhammer T.R."/>
            <person name="Caufield P.W."/>
            <person name="Cui Y."/>
            <person name="Zhang H."/>
            <person name="O'Toole P.W."/>
        </authorList>
    </citation>
    <scope>NUCLEOTIDE SEQUENCE [LARGE SCALE GENOMIC DNA]</scope>
    <source>
        <strain evidence="8 9">DSM 20719</strain>
    </source>
</reference>
<feature type="transmembrane region" description="Helical" evidence="6">
    <location>
        <begin position="318"/>
        <end position="338"/>
    </location>
</feature>
<sequence>MVKQQNRHTVILILVAGIASYLDAALLVSAGVALPLWTKAFQLNPLMVGAISTALTVAVACGSFGGGWLADRFGRVTIFNIDILFVAIGALVIALAQNITWLFVGIIIAGLASGADLPTSLAVISERVSKKDYGKAISATQLFWTAGILISQFVGFLTASMATKAPQIIFGWIAVVAIVDWAVRVFSGRFKQIEDQLVQKGDPNDHNVEQPKVSVRQLLKSKQYLVTIVALTGFYLFWNLPANTWGSFVNYFLVVSAHRTQSFATLIALIANVACFAVNVWYIRVSDSKHRYHIMYVGLVAALTVFIFAGIYSDVWLVFTVAYVIYSTTTVLCGEPLYKIWSQSFYPSNARASLTGFSYGIVRILTAGFSLITPTLMGYSPQLLMWVLAGCVVIYGGCAIFITQLIKRYQISDPTSESK</sequence>
<feature type="transmembrane region" description="Helical" evidence="6">
    <location>
        <begin position="46"/>
        <end position="70"/>
    </location>
</feature>
<keyword evidence="2" id="KW-0813">Transport</keyword>
<dbReference type="SUPFAM" id="SSF103473">
    <property type="entry name" value="MFS general substrate transporter"/>
    <property type="match status" value="1"/>
</dbReference>
<evidence type="ECO:0000256" key="1">
    <source>
        <dbReference type="ARBA" id="ARBA00004651"/>
    </source>
</evidence>
<feature type="transmembrane region" description="Helical" evidence="6">
    <location>
        <begin position="262"/>
        <end position="282"/>
    </location>
</feature>
<gene>
    <name evidence="8" type="ORF">FC90_GL001453</name>
</gene>
<feature type="transmembrane region" description="Helical" evidence="6">
    <location>
        <begin position="224"/>
        <end position="242"/>
    </location>
</feature>
<dbReference type="PANTHER" id="PTHR23508:SF10">
    <property type="entry name" value="CARBOXYLIC ACID TRANSPORTER PROTEIN HOMOLOG"/>
    <property type="match status" value="1"/>
</dbReference>
<dbReference type="GO" id="GO:0046943">
    <property type="term" value="F:carboxylic acid transmembrane transporter activity"/>
    <property type="evidence" value="ECO:0007669"/>
    <property type="project" value="TreeGrafter"/>
</dbReference>
<evidence type="ECO:0000256" key="3">
    <source>
        <dbReference type="ARBA" id="ARBA00022692"/>
    </source>
</evidence>
<feature type="domain" description="Major facilitator superfamily (MFS) profile" evidence="7">
    <location>
        <begin position="9"/>
        <end position="407"/>
    </location>
</feature>
<evidence type="ECO:0000313" key="9">
    <source>
        <dbReference type="Proteomes" id="UP000050823"/>
    </source>
</evidence>
<feature type="transmembrane region" description="Helical" evidence="6">
    <location>
        <begin position="165"/>
        <end position="183"/>
    </location>
</feature>
<organism evidence="8 9">
    <name type="scientific">Latilactobacillus graminis DSM 20719</name>
    <dbReference type="NCBI Taxonomy" id="1423752"/>
    <lineage>
        <taxon>Bacteria</taxon>
        <taxon>Bacillati</taxon>
        <taxon>Bacillota</taxon>
        <taxon>Bacilli</taxon>
        <taxon>Lactobacillales</taxon>
        <taxon>Lactobacillaceae</taxon>
        <taxon>Latilactobacillus</taxon>
    </lineage>
</organism>
<dbReference type="AlphaFoldDB" id="A0AA89I5R2"/>
<keyword evidence="3 6" id="KW-0812">Transmembrane</keyword>
<dbReference type="InterPro" id="IPR036259">
    <property type="entry name" value="MFS_trans_sf"/>
</dbReference>
<dbReference type="EMBL" id="AYZB01000007">
    <property type="protein sequence ID" value="KRM23770.1"/>
    <property type="molecule type" value="Genomic_DNA"/>
</dbReference>
<dbReference type="InterPro" id="IPR011701">
    <property type="entry name" value="MFS"/>
</dbReference>
<protein>
    <submittedName>
        <fullName evidence="8">RamP1 protein</fullName>
    </submittedName>
</protein>
<keyword evidence="5 6" id="KW-0472">Membrane</keyword>
<dbReference type="Proteomes" id="UP000050823">
    <property type="component" value="Unassembled WGS sequence"/>
</dbReference>
<evidence type="ECO:0000256" key="2">
    <source>
        <dbReference type="ARBA" id="ARBA00022448"/>
    </source>
</evidence>
<feature type="transmembrane region" description="Helical" evidence="6">
    <location>
        <begin position="12"/>
        <end position="34"/>
    </location>
</feature>
<comment type="caution">
    <text evidence="8">The sequence shown here is derived from an EMBL/GenBank/DDBJ whole genome shotgun (WGS) entry which is preliminary data.</text>
</comment>
<feature type="transmembrane region" description="Helical" evidence="6">
    <location>
        <begin position="294"/>
        <end position="312"/>
    </location>
</feature>
<evidence type="ECO:0000313" key="8">
    <source>
        <dbReference type="EMBL" id="KRM23770.1"/>
    </source>
</evidence>
<dbReference type="GO" id="GO:0005886">
    <property type="term" value="C:plasma membrane"/>
    <property type="evidence" value="ECO:0007669"/>
    <property type="project" value="UniProtKB-SubCell"/>
</dbReference>
<dbReference type="PANTHER" id="PTHR23508">
    <property type="entry name" value="CARBOXYLIC ACID TRANSPORTER PROTEIN HOMOLOG"/>
    <property type="match status" value="1"/>
</dbReference>
<feature type="transmembrane region" description="Helical" evidence="6">
    <location>
        <begin position="102"/>
        <end position="124"/>
    </location>
</feature>
<feature type="transmembrane region" description="Helical" evidence="6">
    <location>
        <begin position="136"/>
        <end position="159"/>
    </location>
</feature>
<dbReference type="Gene3D" id="1.20.1250.20">
    <property type="entry name" value="MFS general substrate transporter like domains"/>
    <property type="match status" value="1"/>
</dbReference>
<evidence type="ECO:0000256" key="6">
    <source>
        <dbReference type="SAM" id="Phobius"/>
    </source>
</evidence>
<evidence type="ECO:0000256" key="5">
    <source>
        <dbReference type="ARBA" id="ARBA00023136"/>
    </source>
</evidence>
<evidence type="ECO:0000256" key="4">
    <source>
        <dbReference type="ARBA" id="ARBA00022989"/>
    </source>
</evidence>
<dbReference type="InterPro" id="IPR020846">
    <property type="entry name" value="MFS_dom"/>
</dbReference>
<feature type="transmembrane region" description="Helical" evidence="6">
    <location>
        <begin position="359"/>
        <end position="377"/>
    </location>
</feature>
<accession>A0AA89I5R2</accession>